<protein>
    <submittedName>
        <fullName evidence="1">Uncharacterized protein</fullName>
    </submittedName>
</protein>
<gene>
    <name evidence="1" type="ORF">BD626DRAFT_514959</name>
</gene>
<dbReference type="Proteomes" id="UP000320762">
    <property type="component" value="Unassembled WGS sequence"/>
</dbReference>
<dbReference type="AlphaFoldDB" id="A0A550BY80"/>
<organism evidence="1 2">
    <name type="scientific">Schizophyllum amplum</name>
    <dbReference type="NCBI Taxonomy" id="97359"/>
    <lineage>
        <taxon>Eukaryota</taxon>
        <taxon>Fungi</taxon>
        <taxon>Dikarya</taxon>
        <taxon>Basidiomycota</taxon>
        <taxon>Agaricomycotina</taxon>
        <taxon>Agaricomycetes</taxon>
        <taxon>Agaricomycetidae</taxon>
        <taxon>Agaricales</taxon>
        <taxon>Schizophyllaceae</taxon>
        <taxon>Schizophyllum</taxon>
    </lineage>
</organism>
<name>A0A550BY80_9AGAR</name>
<dbReference type="EMBL" id="VDMD01000047">
    <property type="protein sequence ID" value="TRM57504.1"/>
    <property type="molecule type" value="Genomic_DNA"/>
</dbReference>
<sequence>MPAADLAARATPCTPTPVGTFTATRVYHTTVPTSPYLIDVTTLITWTQQSVCTTTA</sequence>
<proteinExistence type="predicted"/>
<keyword evidence="2" id="KW-1185">Reference proteome</keyword>
<evidence type="ECO:0000313" key="1">
    <source>
        <dbReference type="EMBL" id="TRM57504.1"/>
    </source>
</evidence>
<dbReference type="OrthoDB" id="3025387at2759"/>
<evidence type="ECO:0000313" key="2">
    <source>
        <dbReference type="Proteomes" id="UP000320762"/>
    </source>
</evidence>
<comment type="caution">
    <text evidence="1">The sequence shown here is derived from an EMBL/GenBank/DDBJ whole genome shotgun (WGS) entry which is preliminary data.</text>
</comment>
<accession>A0A550BY80</accession>
<reference evidence="1 2" key="1">
    <citation type="journal article" date="2019" name="New Phytol.">
        <title>Comparative genomics reveals unique wood-decay strategies and fruiting body development in the Schizophyllaceae.</title>
        <authorList>
            <person name="Almasi E."/>
            <person name="Sahu N."/>
            <person name="Krizsan K."/>
            <person name="Balint B."/>
            <person name="Kovacs G.M."/>
            <person name="Kiss B."/>
            <person name="Cseklye J."/>
            <person name="Drula E."/>
            <person name="Henrissat B."/>
            <person name="Nagy I."/>
            <person name="Chovatia M."/>
            <person name="Adam C."/>
            <person name="LaButti K."/>
            <person name="Lipzen A."/>
            <person name="Riley R."/>
            <person name="Grigoriev I.V."/>
            <person name="Nagy L.G."/>
        </authorList>
    </citation>
    <scope>NUCLEOTIDE SEQUENCE [LARGE SCALE GENOMIC DNA]</scope>
    <source>
        <strain evidence="1 2">NL-1724</strain>
    </source>
</reference>